<keyword evidence="2" id="KW-1185">Reference proteome</keyword>
<accession>A0A0J7MQ00</accession>
<dbReference type="EMBL" id="LBMM01023971">
    <property type="protein sequence ID" value="KMQ82645.1"/>
    <property type="molecule type" value="Genomic_DNA"/>
</dbReference>
<feature type="non-terminal residue" evidence="1">
    <location>
        <position position="210"/>
    </location>
</feature>
<proteinExistence type="predicted"/>
<organism evidence="1 2">
    <name type="scientific">Lasius niger</name>
    <name type="common">Black garden ant</name>
    <dbReference type="NCBI Taxonomy" id="67767"/>
    <lineage>
        <taxon>Eukaryota</taxon>
        <taxon>Metazoa</taxon>
        <taxon>Ecdysozoa</taxon>
        <taxon>Arthropoda</taxon>
        <taxon>Hexapoda</taxon>
        <taxon>Insecta</taxon>
        <taxon>Pterygota</taxon>
        <taxon>Neoptera</taxon>
        <taxon>Endopterygota</taxon>
        <taxon>Hymenoptera</taxon>
        <taxon>Apocrita</taxon>
        <taxon>Aculeata</taxon>
        <taxon>Formicoidea</taxon>
        <taxon>Formicidae</taxon>
        <taxon>Formicinae</taxon>
        <taxon>Lasius</taxon>
        <taxon>Lasius</taxon>
    </lineage>
</organism>
<reference evidence="1 2" key="1">
    <citation type="submission" date="2015-04" db="EMBL/GenBank/DDBJ databases">
        <title>Lasius niger genome sequencing.</title>
        <authorList>
            <person name="Konorov E.A."/>
            <person name="Nikitin M.A."/>
            <person name="Kirill M.V."/>
            <person name="Chang P."/>
        </authorList>
    </citation>
    <scope>NUCLEOTIDE SEQUENCE [LARGE SCALE GENOMIC DNA]</scope>
    <source>
        <tissue evidence="1">Whole</tissue>
    </source>
</reference>
<name>A0A0J7MQ00_LASNI</name>
<dbReference type="AlphaFoldDB" id="A0A0J7MQ00"/>
<gene>
    <name evidence="1" type="ORF">RF55_22283</name>
</gene>
<protein>
    <submittedName>
        <fullName evidence="1">Uncharacterized protein</fullName>
    </submittedName>
</protein>
<comment type="caution">
    <text evidence="1">The sequence shown here is derived from an EMBL/GenBank/DDBJ whole genome shotgun (WGS) entry which is preliminary data.</text>
</comment>
<dbReference type="PaxDb" id="67767-A0A0J7MQ00"/>
<evidence type="ECO:0000313" key="2">
    <source>
        <dbReference type="Proteomes" id="UP000036403"/>
    </source>
</evidence>
<dbReference type="OrthoDB" id="7672591at2759"/>
<dbReference type="Proteomes" id="UP000036403">
    <property type="component" value="Unassembled WGS sequence"/>
</dbReference>
<sequence length="210" mass="23221">MKAKTKFGMGLKTKKTKKKTVKKRILPAAKRGGLLPILPMLGALGSLIGGAAGVAKMVNDGKAAQHQMQEMLRHNRAMEGHGLYLAPYKYGRGVLTRKKKKRQRDVKIAAGRNYQHTIAATGKTLVNMSMTFTLTGRSSVLAVNYFPTVDLSDGEYELGLADFESYHTISNVNSTNNKFYFGKDDAEITIPEGSYELQAIHEFLKHTISR</sequence>
<evidence type="ECO:0000313" key="1">
    <source>
        <dbReference type="EMBL" id="KMQ82645.1"/>
    </source>
</evidence>